<accession>A0A7E4ZV50</accession>
<keyword evidence="2" id="KW-1185">Reference proteome</keyword>
<reference evidence="2" key="1">
    <citation type="journal article" date="2013" name="Genetics">
        <title>The draft genome and transcriptome of Panagrellus redivivus are shaped by the harsh demands of a free-living lifestyle.</title>
        <authorList>
            <person name="Srinivasan J."/>
            <person name="Dillman A.R."/>
            <person name="Macchietto M.G."/>
            <person name="Heikkinen L."/>
            <person name="Lakso M."/>
            <person name="Fracchia K.M."/>
            <person name="Antoshechkin I."/>
            <person name="Mortazavi A."/>
            <person name="Wong G."/>
            <person name="Sternberg P.W."/>
        </authorList>
    </citation>
    <scope>NUCLEOTIDE SEQUENCE [LARGE SCALE GENOMIC DNA]</scope>
    <source>
        <strain evidence="2">MT8872</strain>
    </source>
</reference>
<feature type="region of interest" description="Disordered" evidence="1">
    <location>
        <begin position="67"/>
        <end position="133"/>
    </location>
</feature>
<name>A0A7E4ZV50_PANRE</name>
<evidence type="ECO:0000256" key="1">
    <source>
        <dbReference type="SAM" id="MobiDB-lite"/>
    </source>
</evidence>
<feature type="compositionally biased region" description="Polar residues" evidence="1">
    <location>
        <begin position="103"/>
        <end position="113"/>
    </location>
</feature>
<dbReference type="WBParaSite" id="Pan_g191.t1">
    <property type="protein sequence ID" value="Pan_g191.t1"/>
    <property type="gene ID" value="Pan_g191"/>
</dbReference>
<sequence length="183" mass="19868">MDSNKNDSVAPRRVLGTTSGRVIFKNISVSAVPAGDYRDSRPSFLGALKPSFEKTLHFARELTAFGREASPTHRSRFGSTPVIPDQLPPASSGHRASPYSVMRSESGSRSLAQPNKEERRRHGHVLSASEAQLSRADRGRKYALVQLDSTAQLNDARGKAGIAVALIVAFFDFPCLPSPTAHR</sequence>
<protein>
    <submittedName>
        <fullName evidence="3">Uncharacterized protein</fullName>
    </submittedName>
</protein>
<organism evidence="2 3">
    <name type="scientific">Panagrellus redivivus</name>
    <name type="common">Microworm</name>
    <dbReference type="NCBI Taxonomy" id="6233"/>
    <lineage>
        <taxon>Eukaryota</taxon>
        <taxon>Metazoa</taxon>
        <taxon>Ecdysozoa</taxon>
        <taxon>Nematoda</taxon>
        <taxon>Chromadorea</taxon>
        <taxon>Rhabditida</taxon>
        <taxon>Tylenchina</taxon>
        <taxon>Panagrolaimomorpha</taxon>
        <taxon>Panagrolaimoidea</taxon>
        <taxon>Panagrolaimidae</taxon>
        <taxon>Panagrellus</taxon>
    </lineage>
</organism>
<dbReference type="AlphaFoldDB" id="A0A7E4ZV50"/>
<dbReference type="Proteomes" id="UP000492821">
    <property type="component" value="Unassembled WGS sequence"/>
</dbReference>
<evidence type="ECO:0000313" key="2">
    <source>
        <dbReference type="Proteomes" id="UP000492821"/>
    </source>
</evidence>
<evidence type="ECO:0000313" key="3">
    <source>
        <dbReference type="WBParaSite" id="Pan_g191.t1"/>
    </source>
</evidence>
<reference evidence="3" key="2">
    <citation type="submission" date="2020-10" db="UniProtKB">
        <authorList>
            <consortium name="WormBaseParasite"/>
        </authorList>
    </citation>
    <scope>IDENTIFICATION</scope>
</reference>
<proteinExistence type="predicted"/>